<reference evidence="1 2" key="2">
    <citation type="submission" date="2020-02" db="EMBL/GenBank/DDBJ databases">
        <title>Genome sequences of Thiorhodococcus mannitoliphagus and Thiorhodococcus minor, purple sulfur photosynthetic bacteria in the gammaproteobacterial family, Chromatiaceae.</title>
        <authorList>
            <person name="Aviles F.A."/>
            <person name="Meyer T.E."/>
            <person name="Kyndt J.A."/>
        </authorList>
    </citation>
    <scope>NUCLEOTIDE SEQUENCE [LARGE SCALE GENOMIC DNA]</scope>
    <source>
        <strain evidence="1 2">DSM 18266</strain>
    </source>
</reference>
<evidence type="ECO:0000313" key="1">
    <source>
        <dbReference type="EMBL" id="NEX22881.1"/>
    </source>
</evidence>
<dbReference type="RefSeq" id="WP_164655982.1">
    <property type="nucleotide sequence ID" value="NZ_JAAIJR010000134.1"/>
</dbReference>
<reference evidence="2" key="1">
    <citation type="journal article" date="2020" name="Microbiol. Resour. Announc.">
        <title>Draft Genome Sequences of Thiorhodococcus mannitoliphagus and Thiorhodococcus minor, Purple Sulfur Photosynthetic Bacteria in the Gammaproteobacterial Family Chromatiaceae.</title>
        <authorList>
            <person name="Aviles F.A."/>
            <person name="Meyer T.E."/>
            <person name="Kyndt J.A."/>
        </authorList>
    </citation>
    <scope>NUCLEOTIDE SEQUENCE [LARGE SCALE GENOMIC DNA]</scope>
    <source>
        <strain evidence="2">DSM 18266</strain>
    </source>
</reference>
<dbReference type="AlphaFoldDB" id="A0A6P1E0P9"/>
<sequence>MNTPSQSTLPSEDTPDSTRLYMAIDMAEKSWKLVSSDGQVEGNGQPRLYQTSVEGHDYIGVSAALKS</sequence>
<name>A0A6P1E0P9_9GAMM</name>
<dbReference type="Proteomes" id="UP000471640">
    <property type="component" value="Unassembled WGS sequence"/>
</dbReference>
<evidence type="ECO:0000313" key="2">
    <source>
        <dbReference type="Proteomes" id="UP000471640"/>
    </source>
</evidence>
<organism evidence="1 2">
    <name type="scientific">Thiorhodococcus mannitoliphagus</name>
    <dbReference type="NCBI Taxonomy" id="329406"/>
    <lineage>
        <taxon>Bacteria</taxon>
        <taxon>Pseudomonadati</taxon>
        <taxon>Pseudomonadota</taxon>
        <taxon>Gammaproteobacteria</taxon>
        <taxon>Chromatiales</taxon>
        <taxon>Chromatiaceae</taxon>
        <taxon>Thiorhodococcus</taxon>
    </lineage>
</organism>
<gene>
    <name evidence="1" type="ORF">G3480_21690</name>
</gene>
<comment type="caution">
    <text evidence="1">The sequence shown here is derived from an EMBL/GenBank/DDBJ whole genome shotgun (WGS) entry which is preliminary data.</text>
</comment>
<protein>
    <submittedName>
        <fullName evidence="1">Uncharacterized protein</fullName>
    </submittedName>
</protein>
<accession>A0A6P1E0P9</accession>
<proteinExistence type="predicted"/>
<dbReference type="EMBL" id="JAAIJR010000134">
    <property type="protein sequence ID" value="NEX22881.1"/>
    <property type="molecule type" value="Genomic_DNA"/>
</dbReference>
<keyword evidence="2" id="KW-1185">Reference proteome</keyword>